<sequence length="50" mass="5959">MEEALHREMERTYSALSITTEKEYSILQTYDQVRYTVIYSTFSTNTDNID</sequence>
<comment type="caution">
    <text evidence="1">The sequence shown here is derived from an EMBL/GenBank/DDBJ whole genome shotgun (WGS) entry which is preliminary data.</text>
</comment>
<evidence type="ECO:0000313" key="1">
    <source>
        <dbReference type="EMBL" id="KAK9105452.1"/>
    </source>
</evidence>
<proteinExistence type="predicted"/>
<accession>A0AAP0FAP3</accession>
<dbReference type="Proteomes" id="UP001419268">
    <property type="component" value="Unassembled WGS sequence"/>
</dbReference>
<dbReference type="AlphaFoldDB" id="A0AAP0FAP3"/>
<protein>
    <submittedName>
        <fullName evidence="1">Uncharacterized protein</fullName>
    </submittedName>
</protein>
<dbReference type="EMBL" id="JBBNAG010000009">
    <property type="protein sequence ID" value="KAK9105452.1"/>
    <property type="molecule type" value="Genomic_DNA"/>
</dbReference>
<evidence type="ECO:0000313" key="2">
    <source>
        <dbReference type="Proteomes" id="UP001419268"/>
    </source>
</evidence>
<keyword evidence="2" id="KW-1185">Reference proteome</keyword>
<gene>
    <name evidence="1" type="ORF">Scep_022296</name>
</gene>
<reference evidence="1 2" key="1">
    <citation type="submission" date="2024-01" db="EMBL/GenBank/DDBJ databases">
        <title>Genome assemblies of Stephania.</title>
        <authorList>
            <person name="Yang L."/>
        </authorList>
    </citation>
    <scope>NUCLEOTIDE SEQUENCE [LARGE SCALE GENOMIC DNA]</scope>
    <source>
        <strain evidence="1">JXDWG</strain>
        <tissue evidence="1">Leaf</tissue>
    </source>
</reference>
<name>A0AAP0FAP3_9MAGN</name>
<organism evidence="1 2">
    <name type="scientific">Stephania cephalantha</name>
    <dbReference type="NCBI Taxonomy" id="152367"/>
    <lineage>
        <taxon>Eukaryota</taxon>
        <taxon>Viridiplantae</taxon>
        <taxon>Streptophyta</taxon>
        <taxon>Embryophyta</taxon>
        <taxon>Tracheophyta</taxon>
        <taxon>Spermatophyta</taxon>
        <taxon>Magnoliopsida</taxon>
        <taxon>Ranunculales</taxon>
        <taxon>Menispermaceae</taxon>
        <taxon>Menispermoideae</taxon>
        <taxon>Cissampelideae</taxon>
        <taxon>Stephania</taxon>
    </lineage>
</organism>